<dbReference type="EMBL" id="JAJVDC020000184">
    <property type="protein sequence ID" value="KAL1619697.1"/>
    <property type="molecule type" value="Genomic_DNA"/>
</dbReference>
<comment type="similarity">
    <text evidence="1 6">Belongs to the thiolase-like superfamily. Fungal fatty acid synthetase subunit alpha family.</text>
</comment>
<dbReference type="InterPro" id="IPR018201">
    <property type="entry name" value="Ketoacyl_synth_AS"/>
</dbReference>
<dbReference type="InterPro" id="IPR026025">
    <property type="entry name" value="FAS_alpha_yeast"/>
</dbReference>
<comment type="caution">
    <text evidence="9">The sequence shown here is derived from an EMBL/GenBank/DDBJ whole genome shotgun (WGS) entry which is preliminary data.</text>
</comment>
<evidence type="ECO:0000256" key="2">
    <source>
        <dbReference type="ARBA" id="ARBA00013191"/>
    </source>
</evidence>
<evidence type="ECO:0000256" key="7">
    <source>
        <dbReference type="SAM" id="MobiDB-lite"/>
    </source>
</evidence>
<keyword evidence="3 6" id="KW-0596">Phosphopantetheine</keyword>
<sequence>MHSNEIYYRSEFEEDQRTADESKPATNAVVANTSASNHSARGGPSMQQSPSPPETTPPIVSASDTVTDSPVEASAINEIIGDLGKEFGALPENSEDMQLGDLSSQLQLSFNGQLGNVSRSLVGRMVATKLPGSFSMTIVRDYLLKRWNLPAGRQDGVLLAALTTQPATRIATDEDGRVFLDEAAAKYARAAGIQLSSPAATNAQGGQAKATYIDEETFKSLRKSQDTLSQALLKACVESLDIDLDNDARRVDQLEQVITGYQGDLELITVEHGESYVAGIQPHFKPAQLRRFDSYWSWVKQDFLDMAHAIMRGTMEAEDIGKRGQILPNRATADLLQVMSWFIRTMKARGISEIIVQRLKVLLKDCRRALKTRPKTLFPSWSLPETTVNAEGSVSYFEVPRGSNFVIDDYITEMLGPATTDRATLHSRAENTPRATEVDKANGSRNTWRHKAPDGSVPDLPALPYIHIQRRGRYSAWEYSEQCTGAYLESLRRGLSFQSPAPGHVLLTGAGKNSIALDILKGLINGGAQVLVTTSSFSPELARFYQAIYQQHGARGSQLLVVPFNQGSSQDVEELVNYIYDVDKGGLGWDLDYILPFAALPENGRDIDGIDGRSELAHRVMLTSTVRLLGAVKRQKMARGSTTRPAHVVLPLSPNHGAFGHDGLYAESKLALESLMDKWASEGWAEYLSVCGASIGWTRGTGLMDDNDAVASGVEAYGVRTFSRPEMALNILGLMGPAVRDRCQEEPLRASLDGGLGSVRDLKELIDRVRKDLNGTCEVRRAIFNDAVRDGSVVGGGVAAGASNDAIEARGNLGFRGPVLPDYEGEIRPLSKELKGMVDIDKVVVVAGYSELGPLGNARTRWEMESEGAFSVQGCIEMAWIMGLIKHHNGPLQGKQYCGWIDAATKSPLAEREIKQKLESRILEHSGIRLVEKEDNGVSHVLHEIVVQRDLDPFEAPRETAEDFKREHGEKVDISAVPGSTECHVRFRKGAVLRIPKAVVTGRRVEGQLPTGWNPRTYGISEDIISQTDPVTLYLLACTAEAFLSAGVTDPYEFYQYIHVSEVGNCIGTAIGPVRSAKAMLNGRGVNETVQDDILQETFHNTPAAWVNLLFLSASGPIKTPVGACATSLESLESGYETIMSGKAKMCLVGGYDDLHDDVSAEFRNMKATVDAEAELLRGRAPGDMSRPTASTRSGFVEAAGAGVQVVTSARLALDMGLPVYGVVALVELAADKAGRSVPAPGIGLLGNAREAPAQPFAPSTLSLAYRRRRLELRQAQIDEWQREELEFMHQEMASLRKLHHVPDAPEYLRTRVREVAAEVDQQRREALATYGNLFWKGDARISPIRGALAVWGLTIDDITVASLHGTSTRKNDSNESRIVHEQLRLLGRSLGNPVLAVCQKYLTGHSKGAAGAWMLNGCLQMLDSGFVPGNRNADNVDKDLEQYHNLAFLARGVQTAGVKAFSLTSFGFGQKAGQAIGVHPKYLFATVEQDEFVRYQAKTEQRMRRAYKAWSKSLINNDMFKAKDKPPYSAQDEVAVLTDPTVRAVLSADGEYAATLDDVVNF</sequence>
<evidence type="ECO:0000256" key="3">
    <source>
        <dbReference type="ARBA" id="ARBA00022450"/>
    </source>
</evidence>
<dbReference type="InterPro" id="IPR020841">
    <property type="entry name" value="PKS_Beta-ketoAc_synthase_dom"/>
</dbReference>
<dbReference type="InterPro" id="IPR050830">
    <property type="entry name" value="Fungal_FAS"/>
</dbReference>
<evidence type="ECO:0000259" key="8">
    <source>
        <dbReference type="PROSITE" id="PS52004"/>
    </source>
</evidence>
<dbReference type="InterPro" id="IPR047224">
    <property type="entry name" value="FAS_alpha_su_C"/>
</dbReference>
<dbReference type="EC" id="2.3.1.41" evidence="2"/>
<dbReference type="InterPro" id="IPR036291">
    <property type="entry name" value="NAD(P)-bd_dom_sf"/>
</dbReference>
<dbReference type="Pfam" id="PF02801">
    <property type="entry name" value="Ketoacyl-synt_C"/>
    <property type="match status" value="1"/>
</dbReference>
<proteinExistence type="inferred from homology"/>
<feature type="compositionally biased region" description="Basic and acidic residues" evidence="7">
    <location>
        <begin position="426"/>
        <end position="442"/>
    </location>
</feature>
<feature type="compositionally biased region" description="Basic and acidic residues" evidence="7">
    <location>
        <begin position="8"/>
        <end position="23"/>
    </location>
</feature>
<dbReference type="Gene3D" id="3.40.47.10">
    <property type="match status" value="2"/>
</dbReference>
<evidence type="ECO:0000256" key="1">
    <source>
        <dbReference type="ARBA" id="ARBA00007485"/>
    </source>
</evidence>
<keyword evidence="10" id="KW-1185">Reference proteome</keyword>
<dbReference type="InterPro" id="IPR016039">
    <property type="entry name" value="Thiolase-like"/>
</dbReference>
<dbReference type="InterPro" id="IPR014030">
    <property type="entry name" value="Ketoacyl_synth_N"/>
</dbReference>
<evidence type="ECO:0000256" key="6">
    <source>
        <dbReference type="PIRNR" id="PIRNR000454"/>
    </source>
</evidence>
<evidence type="ECO:0000313" key="9">
    <source>
        <dbReference type="EMBL" id="KAL1619697.1"/>
    </source>
</evidence>
<protein>
    <recommendedName>
        <fullName evidence="2">beta-ketoacyl-[acyl-carrier-protein] synthase I</fullName>
        <ecNumber evidence="2">2.3.1.41</ecNumber>
    </recommendedName>
</protein>
<feature type="region of interest" description="Disordered" evidence="7">
    <location>
        <begin position="426"/>
        <end position="455"/>
    </location>
</feature>
<feature type="region of interest" description="Disordered" evidence="7">
    <location>
        <begin position="1"/>
        <end position="68"/>
    </location>
</feature>
<evidence type="ECO:0000256" key="4">
    <source>
        <dbReference type="ARBA" id="ARBA00022553"/>
    </source>
</evidence>
<dbReference type="PANTHER" id="PTHR10982">
    <property type="entry name" value="MALONYL COA-ACYL CARRIER PROTEIN TRANSACYLASE"/>
    <property type="match status" value="1"/>
</dbReference>
<dbReference type="PANTHER" id="PTHR10982:SF21">
    <property type="entry name" value="FATTY ACID SYNTHASE SUBUNIT BETA"/>
    <property type="match status" value="1"/>
</dbReference>
<dbReference type="CDD" id="cd08950">
    <property type="entry name" value="KR_fFAS_SDR_c_like"/>
    <property type="match status" value="1"/>
</dbReference>
<accession>A0ABR3SFL6</accession>
<dbReference type="Pfam" id="PF18314">
    <property type="entry name" value="FAS_I_H"/>
    <property type="match status" value="1"/>
</dbReference>
<reference evidence="9 10" key="1">
    <citation type="submission" date="2024-02" db="EMBL/GenBank/DDBJ databases">
        <title>De novo assembly and annotation of 12 fungi associated with fruit tree decline syndrome in Ontario, Canada.</title>
        <authorList>
            <person name="Sulman M."/>
            <person name="Ellouze W."/>
            <person name="Ilyukhin E."/>
        </authorList>
    </citation>
    <scope>NUCLEOTIDE SEQUENCE [LARGE SCALE GENOMIC DNA]</scope>
    <source>
        <strain evidence="9 10">M1-105</strain>
    </source>
</reference>
<dbReference type="InterPro" id="IPR014031">
    <property type="entry name" value="Ketoacyl_synth_C"/>
</dbReference>
<evidence type="ECO:0000313" key="10">
    <source>
        <dbReference type="Proteomes" id="UP001521116"/>
    </source>
</evidence>
<dbReference type="PROSITE" id="PS52004">
    <property type="entry name" value="KS3_2"/>
    <property type="match status" value="1"/>
</dbReference>
<dbReference type="Proteomes" id="UP001521116">
    <property type="component" value="Unassembled WGS sequence"/>
</dbReference>
<name>A0ABR3SFL6_9PEZI</name>
<dbReference type="SUPFAM" id="SSF51735">
    <property type="entry name" value="NAD(P)-binding Rossmann-fold domains"/>
    <property type="match status" value="1"/>
</dbReference>
<dbReference type="Pfam" id="PF00109">
    <property type="entry name" value="ketoacyl-synt"/>
    <property type="match status" value="1"/>
</dbReference>
<dbReference type="Pfam" id="PF18325">
    <property type="entry name" value="Fas_alpha_ACP"/>
    <property type="match status" value="1"/>
</dbReference>
<keyword evidence="4" id="KW-0597">Phosphoprotein</keyword>
<dbReference type="CDD" id="cd00828">
    <property type="entry name" value="elong_cond_enzymes"/>
    <property type="match status" value="1"/>
</dbReference>
<gene>
    <name evidence="9" type="ORF">SLS56_010029</name>
</gene>
<organism evidence="9 10">
    <name type="scientific">Neofusicoccum ribis</name>
    <dbReference type="NCBI Taxonomy" id="45134"/>
    <lineage>
        <taxon>Eukaryota</taxon>
        <taxon>Fungi</taxon>
        <taxon>Dikarya</taxon>
        <taxon>Ascomycota</taxon>
        <taxon>Pezizomycotina</taxon>
        <taxon>Dothideomycetes</taxon>
        <taxon>Dothideomycetes incertae sedis</taxon>
        <taxon>Botryosphaeriales</taxon>
        <taxon>Botryosphaeriaceae</taxon>
        <taxon>Neofusicoccum</taxon>
    </lineage>
</organism>
<dbReference type="SUPFAM" id="SSF53901">
    <property type="entry name" value="Thiolase-like"/>
    <property type="match status" value="2"/>
</dbReference>
<feature type="compositionally biased region" description="Polar residues" evidence="7">
    <location>
        <begin position="29"/>
        <end position="39"/>
    </location>
</feature>
<dbReference type="PIRSF" id="PIRSF000454">
    <property type="entry name" value="FAS_yeast_alpha"/>
    <property type="match status" value="1"/>
</dbReference>
<dbReference type="InterPro" id="IPR041550">
    <property type="entry name" value="FASI_helical"/>
</dbReference>
<dbReference type="Gene3D" id="3.30.70.2490">
    <property type="match status" value="1"/>
</dbReference>
<evidence type="ECO:0000256" key="5">
    <source>
        <dbReference type="ARBA" id="ARBA00022679"/>
    </source>
</evidence>
<dbReference type="PROSITE" id="PS00606">
    <property type="entry name" value="KS3_1"/>
    <property type="match status" value="1"/>
</dbReference>
<feature type="domain" description="Ketosynthase family 3 (KS3)" evidence="8">
    <location>
        <begin position="943"/>
        <end position="1480"/>
    </location>
</feature>
<dbReference type="InterPro" id="IPR040899">
    <property type="entry name" value="Fas_alpha_ACP"/>
</dbReference>
<keyword evidence="5 6" id="KW-0808">Transferase</keyword>
<dbReference type="Gene3D" id="3.40.50.720">
    <property type="entry name" value="NAD(P)-binding Rossmann-like Domain"/>
    <property type="match status" value="1"/>
</dbReference>